<protein>
    <submittedName>
        <fullName evidence="3">Uncharacterized protein</fullName>
    </submittedName>
</protein>
<feature type="compositionally biased region" description="Low complexity" evidence="1">
    <location>
        <begin position="425"/>
        <end position="435"/>
    </location>
</feature>
<reference evidence="3" key="1">
    <citation type="journal article" date="2020" name="Stud. Mycol.">
        <title>101 Dothideomycetes genomes: a test case for predicting lifestyles and emergence of pathogens.</title>
        <authorList>
            <person name="Haridas S."/>
            <person name="Albert R."/>
            <person name="Binder M."/>
            <person name="Bloem J."/>
            <person name="Labutti K."/>
            <person name="Salamov A."/>
            <person name="Andreopoulos B."/>
            <person name="Baker S."/>
            <person name="Barry K."/>
            <person name="Bills G."/>
            <person name="Bluhm B."/>
            <person name="Cannon C."/>
            <person name="Castanera R."/>
            <person name="Culley D."/>
            <person name="Daum C."/>
            <person name="Ezra D."/>
            <person name="Gonzalez J."/>
            <person name="Henrissat B."/>
            <person name="Kuo A."/>
            <person name="Liang C."/>
            <person name="Lipzen A."/>
            <person name="Lutzoni F."/>
            <person name="Magnuson J."/>
            <person name="Mondo S."/>
            <person name="Nolan M."/>
            <person name="Ohm R."/>
            <person name="Pangilinan J."/>
            <person name="Park H.-J."/>
            <person name="Ramirez L."/>
            <person name="Alfaro M."/>
            <person name="Sun H."/>
            <person name="Tritt A."/>
            <person name="Yoshinaga Y."/>
            <person name="Zwiers L.-H."/>
            <person name="Turgeon B."/>
            <person name="Goodwin S."/>
            <person name="Spatafora J."/>
            <person name="Crous P."/>
            <person name="Grigoriev I."/>
        </authorList>
    </citation>
    <scope>NUCLEOTIDE SEQUENCE</scope>
    <source>
        <strain evidence="3">CBS 133067</strain>
    </source>
</reference>
<proteinExistence type="predicted"/>
<keyword evidence="2" id="KW-0812">Transmembrane</keyword>
<evidence type="ECO:0000256" key="1">
    <source>
        <dbReference type="SAM" id="MobiDB-lite"/>
    </source>
</evidence>
<feature type="transmembrane region" description="Helical" evidence="2">
    <location>
        <begin position="220"/>
        <end position="241"/>
    </location>
</feature>
<dbReference type="AlphaFoldDB" id="A0A9P4M434"/>
<evidence type="ECO:0000256" key="2">
    <source>
        <dbReference type="SAM" id="Phobius"/>
    </source>
</evidence>
<feature type="transmembrane region" description="Helical" evidence="2">
    <location>
        <begin position="61"/>
        <end position="80"/>
    </location>
</feature>
<feature type="transmembrane region" description="Helical" evidence="2">
    <location>
        <begin position="180"/>
        <end position="200"/>
    </location>
</feature>
<keyword evidence="4" id="KW-1185">Reference proteome</keyword>
<accession>A0A9P4M434</accession>
<dbReference type="OrthoDB" id="2126185at2759"/>
<dbReference type="EMBL" id="ML978146">
    <property type="protein sequence ID" value="KAF2092469.1"/>
    <property type="molecule type" value="Genomic_DNA"/>
</dbReference>
<keyword evidence="2" id="KW-1133">Transmembrane helix</keyword>
<evidence type="ECO:0000313" key="4">
    <source>
        <dbReference type="Proteomes" id="UP000799772"/>
    </source>
</evidence>
<comment type="caution">
    <text evidence="3">The sequence shown here is derived from an EMBL/GenBank/DDBJ whole genome shotgun (WGS) entry which is preliminary data.</text>
</comment>
<feature type="transmembrane region" description="Helical" evidence="2">
    <location>
        <begin position="290"/>
        <end position="311"/>
    </location>
</feature>
<dbReference type="Proteomes" id="UP000799772">
    <property type="component" value="Unassembled WGS sequence"/>
</dbReference>
<feature type="region of interest" description="Disordered" evidence="1">
    <location>
        <begin position="403"/>
        <end position="435"/>
    </location>
</feature>
<evidence type="ECO:0000313" key="3">
    <source>
        <dbReference type="EMBL" id="KAF2092469.1"/>
    </source>
</evidence>
<sequence length="486" mass="52782">MAPVEPSFLNSNAGPLAQLYTQIAVAGTLLAFICGNISNAHLNVPPAQHTRSQHTLHRRGIIIFATLALLGLVLSAYFAVARRVLSYRQWAEQGGENVPGTLWTGWYTKTADGKLIPNEEVVWQLGRWMQDTNIWVEGDSLALTSAKAWWWTQQQFAASLAWSAYVGIEARRRHMPTFTIMSFIVLSSLVGLNVAQNLFYIALLLTPDTAPSDKSTSDPLWAPIGGVQAVYSVLPSLLLAFTPHLPSALTLLTFQRWILPLLRANISIIVPKALKHRFNSTGAARRSYTPLFSILAVFALVMHIQQTFLAFGENTPRHRRSHFRFIWGHQEADQSYGSLERAGLAAGKVLDVLHTHPAISAAAWDVLLSAFSFCIYAAVRGIDPSGMLKYSLAPWLKLHDHAEEHETSSATKMDEPSKSKRGRKPSSSASNALTSSAKAVADAKVVHNVVESEDAATAGEAAALGWGLFVLGGLGVLSAAVCGADG</sequence>
<name>A0A9P4M434_9PEZI</name>
<keyword evidence="2" id="KW-0472">Membrane</keyword>
<gene>
    <name evidence="3" type="ORF">NA57DRAFT_50282</name>
</gene>
<organism evidence="3 4">
    <name type="scientific">Rhizodiscina lignyota</name>
    <dbReference type="NCBI Taxonomy" id="1504668"/>
    <lineage>
        <taxon>Eukaryota</taxon>
        <taxon>Fungi</taxon>
        <taxon>Dikarya</taxon>
        <taxon>Ascomycota</taxon>
        <taxon>Pezizomycotina</taxon>
        <taxon>Dothideomycetes</taxon>
        <taxon>Pleosporomycetidae</taxon>
        <taxon>Aulographales</taxon>
        <taxon>Rhizodiscinaceae</taxon>
        <taxon>Rhizodiscina</taxon>
    </lineage>
</organism>
<feature type="compositionally biased region" description="Basic and acidic residues" evidence="1">
    <location>
        <begin position="403"/>
        <end position="418"/>
    </location>
</feature>